<dbReference type="InterPro" id="IPR006046">
    <property type="entry name" value="Alpha_amylase"/>
</dbReference>
<dbReference type="PROSITE" id="PS51166">
    <property type="entry name" value="CBM20"/>
    <property type="match status" value="1"/>
</dbReference>
<evidence type="ECO:0000256" key="2">
    <source>
        <dbReference type="ARBA" id="ARBA00008061"/>
    </source>
</evidence>
<dbReference type="SUPFAM" id="SSF49452">
    <property type="entry name" value="Starch-binding domain-like"/>
    <property type="match status" value="1"/>
</dbReference>
<evidence type="ECO:0000259" key="9">
    <source>
        <dbReference type="PROSITE" id="PS51166"/>
    </source>
</evidence>
<dbReference type="InterPro" id="IPR017853">
    <property type="entry name" value="GH"/>
</dbReference>
<keyword evidence="7" id="KW-0378">Hydrolase</keyword>
<dbReference type="SUPFAM" id="SSF51011">
    <property type="entry name" value="Glycosyl hydrolase domain"/>
    <property type="match status" value="1"/>
</dbReference>
<dbReference type="InterPro" id="IPR013780">
    <property type="entry name" value="Glyco_hydro_b"/>
</dbReference>
<dbReference type="GO" id="GO:0004556">
    <property type="term" value="F:alpha-amylase activity"/>
    <property type="evidence" value="ECO:0007669"/>
    <property type="project" value="UniProtKB-UniRule"/>
</dbReference>
<dbReference type="OrthoDB" id="9805159at2"/>
<dbReference type="Proteomes" id="UP000295662">
    <property type="component" value="Unassembled WGS sequence"/>
</dbReference>
<dbReference type="AlphaFoldDB" id="A0A4R7S0V8"/>
<dbReference type="SMART" id="SM00642">
    <property type="entry name" value="Aamy"/>
    <property type="match status" value="1"/>
</dbReference>
<dbReference type="GO" id="GO:0046872">
    <property type="term" value="F:metal ion binding"/>
    <property type="evidence" value="ECO:0007669"/>
    <property type="project" value="UniProtKB-KW"/>
</dbReference>
<dbReference type="GO" id="GO:0016740">
    <property type="term" value="F:transferase activity"/>
    <property type="evidence" value="ECO:0007669"/>
    <property type="project" value="UniProtKB-KW"/>
</dbReference>
<evidence type="ECO:0000256" key="6">
    <source>
        <dbReference type="RuleBase" id="RU003615"/>
    </source>
</evidence>
<proteinExistence type="inferred from homology"/>
<dbReference type="PANTHER" id="PTHR10357">
    <property type="entry name" value="ALPHA-AMYLASE FAMILY MEMBER"/>
    <property type="match status" value="1"/>
</dbReference>
<dbReference type="EMBL" id="SOCA01000004">
    <property type="protein sequence ID" value="TDU70805.1"/>
    <property type="molecule type" value="Genomic_DNA"/>
</dbReference>
<feature type="region of interest" description="Disordered" evidence="8">
    <location>
        <begin position="585"/>
        <end position="609"/>
    </location>
</feature>
<dbReference type="Pfam" id="PF00128">
    <property type="entry name" value="Alpha-amylase"/>
    <property type="match status" value="1"/>
</dbReference>
<dbReference type="SMART" id="SM01065">
    <property type="entry name" value="CBM_2"/>
    <property type="match status" value="1"/>
</dbReference>
<accession>A0A4R7S0V8</accession>
<dbReference type="Gene3D" id="3.20.20.80">
    <property type="entry name" value="Glycosidases"/>
    <property type="match status" value="1"/>
</dbReference>
<dbReference type="InterPro" id="IPR013783">
    <property type="entry name" value="Ig-like_fold"/>
</dbReference>
<evidence type="ECO:0000313" key="10">
    <source>
        <dbReference type="EMBL" id="TDU70805.1"/>
    </source>
</evidence>
<comment type="similarity">
    <text evidence="2 6">Belongs to the glycosyl hydrolase 13 family.</text>
</comment>
<dbReference type="GO" id="GO:2001070">
    <property type="term" value="F:starch binding"/>
    <property type="evidence" value="ECO:0007669"/>
    <property type="project" value="InterPro"/>
</dbReference>
<keyword evidence="11" id="KW-1185">Reference proteome</keyword>
<keyword evidence="7" id="KW-0326">Glycosidase</keyword>
<evidence type="ECO:0000256" key="7">
    <source>
        <dbReference type="RuleBase" id="RU361134"/>
    </source>
</evidence>
<name>A0A4R7S0V8_9BACT</name>
<protein>
    <recommendedName>
        <fullName evidence="7">Alpha-amylase</fullName>
        <ecNumber evidence="7">3.2.1.1</ecNumber>
    </recommendedName>
</protein>
<keyword evidence="10" id="KW-0808">Transferase</keyword>
<dbReference type="InterPro" id="IPR002044">
    <property type="entry name" value="CBM20"/>
</dbReference>
<evidence type="ECO:0000256" key="8">
    <source>
        <dbReference type="SAM" id="MobiDB-lite"/>
    </source>
</evidence>
<dbReference type="InterPro" id="IPR006047">
    <property type="entry name" value="GH13_cat_dom"/>
</dbReference>
<keyword evidence="3" id="KW-0479">Metal-binding</keyword>
<gene>
    <name evidence="10" type="ORF">EI77_02854</name>
</gene>
<keyword evidence="4" id="KW-0732">Signal</keyword>
<dbReference type="Pfam" id="PF00686">
    <property type="entry name" value="CBM_20"/>
    <property type="match status" value="1"/>
</dbReference>
<evidence type="ECO:0000256" key="5">
    <source>
        <dbReference type="ARBA" id="ARBA00022837"/>
    </source>
</evidence>
<evidence type="ECO:0000256" key="1">
    <source>
        <dbReference type="ARBA" id="ARBA00001913"/>
    </source>
</evidence>
<dbReference type="InterPro" id="IPR013784">
    <property type="entry name" value="Carb-bd-like_fold"/>
</dbReference>
<organism evidence="10 11">
    <name type="scientific">Prosthecobacter fusiformis</name>
    <dbReference type="NCBI Taxonomy" id="48464"/>
    <lineage>
        <taxon>Bacteria</taxon>
        <taxon>Pseudomonadati</taxon>
        <taxon>Verrucomicrobiota</taxon>
        <taxon>Verrucomicrobiia</taxon>
        <taxon>Verrucomicrobiales</taxon>
        <taxon>Verrucomicrobiaceae</taxon>
        <taxon>Prosthecobacter</taxon>
    </lineage>
</organism>
<dbReference type="PANTHER" id="PTHR10357:SF215">
    <property type="entry name" value="ALPHA-AMYLASE 1"/>
    <property type="match status" value="1"/>
</dbReference>
<comment type="caution">
    <text evidence="10">The sequence shown here is derived from an EMBL/GenBank/DDBJ whole genome shotgun (WGS) entry which is preliminary data.</text>
</comment>
<dbReference type="Gene3D" id="2.60.40.10">
    <property type="entry name" value="Immunoglobulins"/>
    <property type="match status" value="1"/>
</dbReference>
<dbReference type="EC" id="3.2.1.1" evidence="7"/>
<evidence type="ECO:0000313" key="11">
    <source>
        <dbReference type="Proteomes" id="UP000295662"/>
    </source>
</evidence>
<keyword evidence="5" id="KW-0106">Calcium</keyword>
<dbReference type="SUPFAM" id="SSF51445">
    <property type="entry name" value="(Trans)glycosidases"/>
    <property type="match status" value="1"/>
</dbReference>
<dbReference type="Gene3D" id="2.60.40.1180">
    <property type="entry name" value="Golgi alpha-mannosidase II"/>
    <property type="match status" value="1"/>
</dbReference>
<dbReference type="CDD" id="cd05467">
    <property type="entry name" value="CBM20"/>
    <property type="match status" value="1"/>
</dbReference>
<sequence length="609" mass="70666">MNAPDLDPAGFKSLSPADIEFRREVIYFIVLDRFHDGNPNNLSGDSKLNDPSRQDWNKYWGGDLQGVLDKLDYLQETGVTAIWLTPLFEQVEGLEDDKCRAPVHGYWARDFKRINARWLNDPGEASLFQCKDTLFDRLLAEIHKRGMKFVLDIVCNHSSPATSEGKGKLYDDGKLVADHENDVDHWYHHYGDVTDWEDEWQIQNQELGGLATFNENNIRYRRYIKEAIKLWLSRGVDALRVDTVKHMPLWFWQEFTTDMHTFKPDAFVFGEWINSHPDNEKSIEYANEDGMNILDFGLCQAIRDCLGERKRQGFLLVQEILSKDGKYRSASELVTFIENHDMPRFQTLNPDRESLHLALVLLLTLRGIPCLYYGCEQYLYSNREGGEDPYNRPMMETWGQTEARRIISILSCERRLNPSLQWGGVWPQCVEKDVYVFMRRYRDSRCLVILNRGKKRKLKVTGLALPDGSYRCLLSQREIQVKNSGMKLELESMDMLVFSMRGKTCENCTVVHVQVDGIPTEAGERVAVVGDCPELGEWDLEHMQYLECVNDNTWFGEVGFDASSGKPIAYKYVVLKPDTIDGAKRENRTPRRRVLPEKGAAKWRDRWER</sequence>
<feature type="domain" description="CBM20" evidence="9">
    <location>
        <begin position="503"/>
        <end position="609"/>
    </location>
</feature>
<comment type="catalytic activity">
    <reaction evidence="7">
        <text>Endohydrolysis of (1-&gt;4)-alpha-D-glucosidic linkages in polysaccharides containing three or more (1-&gt;4)-alpha-linked D-glucose units.</text>
        <dbReference type="EC" id="3.2.1.1"/>
    </reaction>
</comment>
<keyword evidence="7" id="KW-0119">Carbohydrate metabolism</keyword>
<dbReference type="PRINTS" id="PR00110">
    <property type="entry name" value="ALPHAAMYLASE"/>
</dbReference>
<evidence type="ECO:0000256" key="3">
    <source>
        <dbReference type="ARBA" id="ARBA00022723"/>
    </source>
</evidence>
<dbReference type="RefSeq" id="WP_133795892.1">
    <property type="nucleotide sequence ID" value="NZ_SOCA01000004.1"/>
</dbReference>
<reference evidence="10 11" key="1">
    <citation type="submission" date="2019-03" db="EMBL/GenBank/DDBJ databases">
        <title>Genomic Encyclopedia of Archaeal and Bacterial Type Strains, Phase II (KMG-II): from individual species to whole genera.</title>
        <authorList>
            <person name="Goeker M."/>
        </authorList>
    </citation>
    <scope>NUCLEOTIDE SEQUENCE [LARGE SCALE GENOMIC DNA]</scope>
    <source>
        <strain evidence="10 11">ATCC 25309</strain>
    </source>
</reference>
<evidence type="ECO:0000256" key="4">
    <source>
        <dbReference type="ARBA" id="ARBA00022729"/>
    </source>
</evidence>
<comment type="cofactor">
    <cofactor evidence="1">
        <name>Ca(2+)</name>
        <dbReference type="ChEBI" id="CHEBI:29108"/>
    </cofactor>
</comment>
<dbReference type="GO" id="GO:0005975">
    <property type="term" value="P:carbohydrate metabolic process"/>
    <property type="evidence" value="ECO:0007669"/>
    <property type="project" value="InterPro"/>
</dbReference>